<evidence type="ECO:0000256" key="3">
    <source>
        <dbReference type="ARBA" id="ARBA00022801"/>
    </source>
</evidence>
<feature type="region of interest" description="Disordered" evidence="4">
    <location>
        <begin position="156"/>
        <end position="210"/>
    </location>
</feature>
<proteinExistence type="inferred from homology"/>
<dbReference type="GO" id="GO:0006508">
    <property type="term" value="P:proteolysis"/>
    <property type="evidence" value="ECO:0007669"/>
    <property type="project" value="UniProtKB-KW"/>
</dbReference>
<protein>
    <recommendedName>
        <fullName evidence="5">PPPDE domain-containing protein</fullName>
    </recommendedName>
</protein>
<evidence type="ECO:0000313" key="7">
    <source>
        <dbReference type="Proteomes" id="UP001159428"/>
    </source>
</evidence>
<feature type="domain" description="PPPDE" evidence="5">
    <location>
        <begin position="13"/>
        <end position="155"/>
    </location>
</feature>
<dbReference type="GO" id="GO:0008233">
    <property type="term" value="F:peptidase activity"/>
    <property type="evidence" value="ECO:0007669"/>
    <property type="project" value="UniProtKB-KW"/>
</dbReference>
<dbReference type="EMBL" id="CALNXJ010000031">
    <property type="protein sequence ID" value="CAH3137677.1"/>
    <property type="molecule type" value="Genomic_DNA"/>
</dbReference>
<dbReference type="Gene3D" id="3.90.1720.30">
    <property type="entry name" value="PPPDE domains"/>
    <property type="match status" value="1"/>
</dbReference>
<keyword evidence="3" id="KW-0378">Hydrolase</keyword>
<keyword evidence="7" id="KW-1185">Reference proteome</keyword>
<dbReference type="InterPro" id="IPR042266">
    <property type="entry name" value="PPPDE_sf"/>
</dbReference>
<dbReference type="AlphaFoldDB" id="A0AAU9X5M2"/>
<reference evidence="6 7" key="1">
    <citation type="submission" date="2022-05" db="EMBL/GenBank/DDBJ databases">
        <authorList>
            <consortium name="Genoscope - CEA"/>
            <person name="William W."/>
        </authorList>
    </citation>
    <scope>NUCLEOTIDE SEQUENCE [LARGE SCALE GENOMIC DNA]</scope>
</reference>
<dbReference type="PANTHER" id="PTHR12378">
    <property type="entry name" value="DESUMOYLATING ISOPEPTIDASE"/>
    <property type="match status" value="1"/>
</dbReference>
<organism evidence="6 7">
    <name type="scientific">Pocillopora meandrina</name>
    <dbReference type="NCBI Taxonomy" id="46732"/>
    <lineage>
        <taxon>Eukaryota</taxon>
        <taxon>Metazoa</taxon>
        <taxon>Cnidaria</taxon>
        <taxon>Anthozoa</taxon>
        <taxon>Hexacorallia</taxon>
        <taxon>Scleractinia</taxon>
        <taxon>Astrocoeniina</taxon>
        <taxon>Pocilloporidae</taxon>
        <taxon>Pocillopora</taxon>
    </lineage>
</organism>
<feature type="compositionally biased region" description="Low complexity" evidence="4">
    <location>
        <begin position="161"/>
        <end position="176"/>
    </location>
</feature>
<keyword evidence="2" id="KW-0645">Protease</keyword>
<dbReference type="PANTHER" id="PTHR12378:SF7">
    <property type="entry name" value="DESUMOYLATING ISOPEPTIDASE 1"/>
    <property type="match status" value="1"/>
</dbReference>
<name>A0AAU9X5M2_9CNID</name>
<accession>A0AAU9X5M2</accession>
<evidence type="ECO:0000259" key="5">
    <source>
        <dbReference type="PROSITE" id="PS51858"/>
    </source>
</evidence>
<dbReference type="InterPro" id="IPR008580">
    <property type="entry name" value="PPPDE_dom"/>
</dbReference>
<dbReference type="Proteomes" id="UP001159428">
    <property type="component" value="Unassembled WGS sequence"/>
</dbReference>
<comment type="similarity">
    <text evidence="1">Belongs to the DeSI family.</text>
</comment>
<evidence type="ECO:0000256" key="1">
    <source>
        <dbReference type="ARBA" id="ARBA00008140"/>
    </source>
</evidence>
<evidence type="ECO:0000256" key="4">
    <source>
        <dbReference type="SAM" id="MobiDB-lite"/>
    </source>
</evidence>
<evidence type="ECO:0000313" key="6">
    <source>
        <dbReference type="EMBL" id="CAH3137677.1"/>
    </source>
</evidence>
<dbReference type="SMART" id="SM01179">
    <property type="entry name" value="DUF862"/>
    <property type="match status" value="1"/>
</dbReference>
<evidence type="ECO:0000256" key="2">
    <source>
        <dbReference type="ARBA" id="ARBA00022670"/>
    </source>
</evidence>
<dbReference type="Pfam" id="PF05903">
    <property type="entry name" value="Peptidase_C97"/>
    <property type="match status" value="1"/>
</dbReference>
<dbReference type="Gene3D" id="1.25.10.10">
    <property type="entry name" value="Leucine-rich Repeat Variant"/>
    <property type="match status" value="1"/>
</dbReference>
<dbReference type="InterPro" id="IPR011989">
    <property type="entry name" value="ARM-like"/>
</dbReference>
<sequence length="459" mass="50544">MVHVGICRSMAKFPVKLYVYDLSRGMARQLSPFILGKQIDGIWHTALVCYDREFFYGGDGINSCLPGGTILGSPDEVVDLGDTEITQDLFIDFLSAVGQEDFRGENYNLFEHNCNTFSSEVAMFLTGNKIPQHIRDLPSEVLNSSFGQMIRPMIDSVSVRPSGGTSISPTPSTSTSRAPESIFEPRNGPPGKTKQREPPDGCQGAISRNPNVYKDVKGPSLISDLRECLKKMELSDEDLIYLDELKRCFEAKNLSKVNESQIKKLDQLIDKYLTEEGSQALHLTLKLLQLLSQCEELFSSSKGLQETVKKACGSFPSIPSCATQVECIKLFCCAISHQSGHSSLLGDSHPTPLPAVTINCLLSKDSELQTVGAALVSNIARLKIHEDIALECSTAVIELLNRNVSPETEHNCLYALRKFMDYNSEVAALVSVMGVNVGKYKGRSSEVDELCRDLEKLLS</sequence>
<gene>
    <name evidence="6" type="ORF">PMEA_00018216</name>
</gene>
<dbReference type="GO" id="GO:0070646">
    <property type="term" value="P:protein modification by small protein removal"/>
    <property type="evidence" value="ECO:0007669"/>
    <property type="project" value="TreeGrafter"/>
</dbReference>
<comment type="caution">
    <text evidence="6">The sequence shown here is derived from an EMBL/GenBank/DDBJ whole genome shotgun (WGS) entry which is preliminary data.</text>
</comment>
<dbReference type="PROSITE" id="PS51858">
    <property type="entry name" value="PPPDE"/>
    <property type="match status" value="1"/>
</dbReference>